<sequence length="318" mass="35044">MESSSSVAMASPSSDERLWGNLHDRVGTILERQQHRRPRRCSSSLDGAEWEGGKRFREDSVLLIRGLDSAAASLSQLTDSLNAAQKGLHDLAKPSLTSLQRRENSEAEEEDAQPNAKRRCGPGRILSDGGDEAAAGNSQDEAPPDRSEEADHAPVGIGKSGNLKKAKNLAISMASRASLLARELKTMKSELLFTRERCALLEEENRRLREGAEEGDRPEEDDLVRLQMEALLAEKSRLANENANLTRENQCLHQLVEYHQLATQDPSSPLYEQTIDGICLDFSSPEGHEEDDDSNHGETRSISTPDKLGVISSLDEEH</sequence>
<dbReference type="PANTHER" id="PTHR31016:SF2">
    <property type="entry name" value="OS04G0228100 PROTEIN"/>
    <property type="match status" value="1"/>
</dbReference>
<protein>
    <submittedName>
        <fullName evidence="3">Uncharacterized protein</fullName>
    </submittedName>
</protein>
<dbReference type="OMA" id="LSFMQER"/>
<keyword evidence="4" id="KW-1185">Reference proteome</keyword>
<name>A0A5P1F5G9_ASPOF</name>
<feature type="compositionally biased region" description="Basic and acidic residues" evidence="2">
    <location>
        <begin position="143"/>
        <end position="152"/>
    </location>
</feature>
<dbReference type="EMBL" id="CM007384">
    <property type="protein sequence ID" value="ONK73626.1"/>
    <property type="molecule type" value="Genomic_DNA"/>
</dbReference>
<evidence type="ECO:0000313" key="3">
    <source>
        <dbReference type="EMBL" id="ONK73626.1"/>
    </source>
</evidence>
<evidence type="ECO:0000313" key="4">
    <source>
        <dbReference type="Proteomes" id="UP000243459"/>
    </source>
</evidence>
<dbReference type="GO" id="GO:0080115">
    <property type="term" value="F:myosin XI tail binding"/>
    <property type="evidence" value="ECO:0007669"/>
    <property type="project" value="EnsemblPlants"/>
</dbReference>
<dbReference type="AlphaFoldDB" id="A0A5P1F5G9"/>
<feature type="coiled-coil region" evidence="1">
    <location>
        <begin position="228"/>
        <end position="255"/>
    </location>
</feature>
<feature type="region of interest" description="Disordered" evidence="2">
    <location>
        <begin position="94"/>
        <end position="161"/>
    </location>
</feature>
<dbReference type="Proteomes" id="UP000243459">
    <property type="component" value="Chromosome 4"/>
</dbReference>
<accession>A0A5P1F5G9</accession>
<evidence type="ECO:0000256" key="2">
    <source>
        <dbReference type="SAM" id="MobiDB-lite"/>
    </source>
</evidence>
<organism evidence="3 4">
    <name type="scientific">Asparagus officinalis</name>
    <name type="common">Garden asparagus</name>
    <dbReference type="NCBI Taxonomy" id="4686"/>
    <lineage>
        <taxon>Eukaryota</taxon>
        <taxon>Viridiplantae</taxon>
        <taxon>Streptophyta</taxon>
        <taxon>Embryophyta</taxon>
        <taxon>Tracheophyta</taxon>
        <taxon>Spermatophyta</taxon>
        <taxon>Magnoliopsida</taxon>
        <taxon>Liliopsida</taxon>
        <taxon>Asparagales</taxon>
        <taxon>Asparagaceae</taxon>
        <taxon>Asparagoideae</taxon>
        <taxon>Asparagus</taxon>
    </lineage>
</organism>
<evidence type="ECO:0000256" key="1">
    <source>
        <dbReference type="SAM" id="Coils"/>
    </source>
</evidence>
<feature type="region of interest" description="Disordered" evidence="2">
    <location>
        <begin position="1"/>
        <end position="20"/>
    </location>
</feature>
<feature type="region of interest" description="Disordered" evidence="2">
    <location>
        <begin position="280"/>
        <end position="318"/>
    </location>
</feature>
<feature type="compositionally biased region" description="Low complexity" evidence="2">
    <location>
        <begin position="1"/>
        <end position="13"/>
    </location>
</feature>
<dbReference type="OrthoDB" id="1924603at2759"/>
<reference evidence="4" key="1">
    <citation type="journal article" date="2017" name="Nat. Commun.">
        <title>The asparagus genome sheds light on the origin and evolution of a young Y chromosome.</title>
        <authorList>
            <person name="Harkess A."/>
            <person name="Zhou J."/>
            <person name="Xu C."/>
            <person name="Bowers J.E."/>
            <person name="Van der Hulst R."/>
            <person name="Ayyampalayam S."/>
            <person name="Mercati F."/>
            <person name="Riccardi P."/>
            <person name="McKain M.R."/>
            <person name="Kakrana A."/>
            <person name="Tang H."/>
            <person name="Ray J."/>
            <person name="Groenendijk J."/>
            <person name="Arikit S."/>
            <person name="Mathioni S.M."/>
            <person name="Nakano M."/>
            <person name="Shan H."/>
            <person name="Telgmann-Rauber A."/>
            <person name="Kanno A."/>
            <person name="Yue Z."/>
            <person name="Chen H."/>
            <person name="Li W."/>
            <person name="Chen Y."/>
            <person name="Xu X."/>
            <person name="Zhang Y."/>
            <person name="Luo S."/>
            <person name="Chen H."/>
            <person name="Gao J."/>
            <person name="Mao Z."/>
            <person name="Pires J.C."/>
            <person name="Luo M."/>
            <person name="Kudrna D."/>
            <person name="Wing R.A."/>
            <person name="Meyers B.C."/>
            <person name="Yi K."/>
            <person name="Kong H."/>
            <person name="Lavrijsen P."/>
            <person name="Sunseri F."/>
            <person name="Falavigna A."/>
            <person name="Ye Y."/>
            <person name="Leebens-Mack J.H."/>
            <person name="Chen G."/>
        </authorList>
    </citation>
    <scope>NUCLEOTIDE SEQUENCE [LARGE SCALE GENOMIC DNA]</scope>
    <source>
        <strain evidence="4">cv. DH0086</strain>
    </source>
</reference>
<keyword evidence="1" id="KW-0175">Coiled coil</keyword>
<feature type="region of interest" description="Disordered" evidence="2">
    <location>
        <begin position="30"/>
        <end position="52"/>
    </location>
</feature>
<proteinExistence type="predicted"/>
<dbReference type="Gramene" id="ONK73626">
    <property type="protein sequence ID" value="ONK73626"/>
    <property type="gene ID" value="A4U43_C04F33580"/>
</dbReference>
<dbReference type="PANTHER" id="PTHR31016">
    <property type="entry name" value="OS04G0228100 PROTEIN"/>
    <property type="match status" value="1"/>
</dbReference>
<gene>
    <name evidence="3" type="ORF">A4U43_C04F33580</name>
</gene>